<dbReference type="InterPro" id="IPR005351">
    <property type="entry name" value="ASTER"/>
</dbReference>
<comment type="subcellular location">
    <subcellularLocation>
        <location evidence="1">Membrane</location>
    </subcellularLocation>
</comment>
<evidence type="ECO:0000256" key="1">
    <source>
        <dbReference type="ARBA" id="ARBA00004370"/>
    </source>
</evidence>
<dbReference type="OrthoDB" id="537726at2759"/>
<sequence>MVADKAIVSSLSGDPRRPDSVVPYPQRVPSEEPKIDAYATAGMLLGSLGMLTRVRILSFVALAFIASAFVQRGPDTDTKQIFVSGMMSLMGIFVQHMAPLGAANANANATQAVAAPAAAAGAVGGQA</sequence>
<dbReference type="Proteomes" id="UP001165080">
    <property type="component" value="Unassembled WGS sequence"/>
</dbReference>
<dbReference type="GO" id="GO:0005789">
    <property type="term" value="C:endoplasmic reticulum membrane"/>
    <property type="evidence" value="ECO:0007669"/>
    <property type="project" value="InterPro"/>
</dbReference>
<evidence type="ECO:0008006" key="10">
    <source>
        <dbReference type="Google" id="ProtNLM"/>
    </source>
</evidence>
<organism evidence="8 9">
    <name type="scientific">Pleodorina starrii</name>
    <dbReference type="NCBI Taxonomy" id="330485"/>
    <lineage>
        <taxon>Eukaryota</taxon>
        <taxon>Viridiplantae</taxon>
        <taxon>Chlorophyta</taxon>
        <taxon>core chlorophytes</taxon>
        <taxon>Chlorophyceae</taxon>
        <taxon>CS clade</taxon>
        <taxon>Chlamydomonadales</taxon>
        <taxon>Volvocaceae</taxon>
        <taxon>Pleodorina</taxon>
    </lineage>
</organism>
<dbReference type="EMBL" id="BRXU01000011">
    <property type="protein sequence ID" value="GLC54960.1"/>
    <property type="molecule type" value="Genomic_DNA"/>
</dbReference>
<evidence type="ECO:0000313" key="8">
    <source>
        <dbReference type="EMBL" id="GLC54960.1"/>
    </source>
</evidence>
<reference evidence="8 9" key="1">
    <citation type="journal article" date="2023" name="Commun. Biol.">
        <title>Reorganization of the ancestral sex-determining regions during the evolution of trioecy in Pleodorina starrii.</title>
        <authorList>
            <person name="Takahashi K."/>
            <person name="Suzuki S."/>
            <person name="Kawai-Toyooka H."/>
            <person name="Yamamoto K."/>
            <person name="Hamaji T."/>
            <person name="Ootsuki R."/>
            <person name="Yamaguchi H."/>
            <person name="Kawachi M."/>
            <person name="Higashiyama T."/>
            <person name="Nozaki H."/>
        </authorList>
    </citation>
    <scope>NUCLEOTIDE SEQUENCE [LARGE SCALE GENOMIC DNA]</scope>
    <source>
        <strain evidence="8 9">NIES-4479</strain>
    </source>
</reference>
<evidence type="ECO:0000256" key="3">
    <source>
        <dbReference type="ARBA" id="ARBA00022692"/>
    </source>
</evidence>
<evidence type="ECO:0000256" key="5">
    <source>
        <dbReference type="ARBA" id="ARBA00023136"/>
    </source>
</evidence>
<dbReference type="AlphaFoldDB" id="A0A9W6F3Z5"/>
<evidence type="ECO:0000313" key="9">
    <source>
        <dbReference type="Proteomes" id="UP001165080"/>
    </source>
</evidence>
<evidence type="ECO:0000256" key="4">
    <source>
        <dbReference type="ARBA" id="ARBA00022989"/>
    </source>
</evidence>
<keyword evidence="3 7" id="KW-0812">Transmembrane</keyword>
<feature type="transmembrane region" description="Helical" evidence="7">
    <location>
        <begin position="81"/>
        <end position="98"/>
    </location>
</feature>
<proteinExistence type="inferred from homology"/>
<feature type="transmembrane region" description="Helical" evidence="7">
    <location>
        <begin position="50"/>
        <end position="69"/>
    </location>
</feature>
<dbReference type="Pfam" id="PF03669">
    <property type="entry name" value="ASTER"/>
    <property type="match status" value="1"/>
</dbReference>
<dbReference type="PANTHER" id="PTHR13193">
    <property type="entry name" value="CGI-140"/>
    <property type="match status" value="1"/>
</dbReference>
<dbReference type="PANTHER" id="PTHR13193:SF0">
    <property type="entry name" value="PAT COMPLEX SUBUNIT ASTERIX"/>
    <property type="match status" value="1"/>
</dbReference>
<evidence type="ECO:0000256" key="6">
    <source>
        <dbReference type="SAM" id="MobiDB-lite"/>
    </source>
</evidence>
<gene>
    <name evidence="8" type="primary">PLEST006822</name>
    <name evidence="8" type="ORF">PLESTB_000925100</name>
</gene>
<comment type="similarity">
    <text evidence="2">Belongs to the Asterix family.</text>
</comment>
<keyword evidence="4 7" id="KW-1133">Transmembrane helix</keyword>
<protein>
    <recommendedName>
        <fullName evidence="10">Protein Asterix</fullName>
    </recommendedName>
</protein>
<keyword evidence="5 7" id="KW-0472">Membrane</keyword>
<keyword evidence="9" id="KW-1185">Reference proteome</keyword>
<evidence type="ECO:0000256" key="7">
    <source>
        <dbReference type="SAM" id="Phobius"/>
    </source>
</evidence>
<evidence type="ECO:0000256" key="2">
    <source>
        <dbReference type="ARBA" id="ARBA00009066"/>
    </source>
</evidence>
<dbReference type="GO" id="GO:0045048">
    <property type="term" value="P:protein insertion into ER membrane"/>
    <property type="evidence" value="ECO:0007669"/>
    <property type="project" value="InterPro"/>
</dbReference>
<comment type="caution">
    <text evidence="8">The sequence shown here is derived from an EMBL/GenBank/DDBJ whole genome shotgun (WGS) entry which is preliminary data.</text>
</comment>
<dbReference type="GO" id="GO:0044183">
    <property type="term" value="F:protein folding chaperone"/>
    <property type="evidence" value="ECO:0007669"/>
    <property type="project" value="InterPro"/>
</dbReference>
<accession>A0A9W6F3Z5</accession>
<feature type="region of interest" description="Disordered" evidence="6">
    <location>
        <begin position="1"/>
        <end position="27"/>
    </location>
</feature>
<name>A0A9W6F3Z5_9CHLO</name>